<gene>
    <name evidence="3" type="ORF">ACFS7Z_18295</name>
</gene>
<dbReference type="SUPFAM" id="SSF56935">
    <property type="entry name" value="Porins"/>
    <property type="match status" value="1"/>
</dbReference>
<keyword evidence="4" id="KW-1185">Reference proteome</keyword>
<accession>A0ABW6C210</accession>
<organism evidence="3 4">
    <name type="scientific">Pontibacter toksunensis</name>
    <dbReference type="NCBI Taxonomy" id="1332631"/>
    <lineage>
        <taxon>Bacteria</taxon>
        <taxon>Pseudomonadati</taxon>
        <taxon>Bacteroidota</taxon>
        <taxon>Cytophagia</taxon>
        <taxon>Cytophagales</taxon>
        <taxon>Hymenobacteraceae</taxon>
        <taxon>Pontibacter</taxon>
    </lineage>
</organism>
<dbReference type="InterPro" id="IPR008969">
    <property type="entry name" value="CarboxyPept-like_regulatory"/>
</dbReference>
<dbReference type="EMBL" id="JBHUOX010000015">
    <property type="protein sequence ID" value="MFD3002328.1"/>
    <property type="molecule type" value="Genomic_DNA"/>
</dbReference>
<feature type="signal peptide" evidence="1">
    <location>
        <begin position="1"/>
        <end position="22"/>
    </location>
</feature>
<proteinExistence type="predicted"/>
<feature type="chain" id="PRO_5047384535" evidence="1">
    <location>
        <begin position="23"/>
        <end position="929"/>
    </location>
</feature>
<dbReference type="InterPro" id="IPR041700">
    <property type="entry name" value="OMP_b-brl_3"/>
</dbReference>
<dbReference type="SUPFAM" id="SSF49464">
    <property type="entry name" value="Carboxypeptidase regulatory domain-like"/>
    <property type="match status" value="1"/>
</dbReference>
<evidence type="ECO:0000256" key="1">
    <source>
        <dbReference type="SAM" id="SignalP"/>
    </source>
</evidence>
<feature type="domain" description="Outer membrane protein beta-barrel" evidence="2">
    <location>
        <begin position="460"/>
        <end position="911"/>
    </location>
</feature>
<evidence type="ECO:0000313" key="4">
    <source>
        <dbReference type="Proteomes" id="UP001597641"/>
    </source>
</evidence>
<evidence type="ECO:0000313" key="3">
    <source>
        <dbReference type="EMBL" id="MFD3002328.1"/>
    </source>
</evidence>
<name>A0ABW6C210_9BACT</name>
<keyword evidence="1" id="KW-0732">Signal</keyword>
<protein>
    <submittedName>
        <fullName evidence="3">Outer membrane beta-barrel protein</fullName>
    </submittedName>
</protein>
<reference evidence="4" key="1">
    <citation type="journal article" date="2019" name="Int. J. Syst. Evol. Microbiol.">
        <title>The Global Catalogue of Microorganisms (GCM) 10K type strain sequencing project: providing services to taxonomists for standard genome sequencing and annotation.</title>
        <authorList>
            <consortium name="The Broad Institute Genomics Platform"/>
            <consortium name="The Broad Institute Genome Sequencing Center for Infectious Disease"/>
            <person name="Wu L."/>
            <person name="Ma J."/>
        </authorList>
    </citation>
    <scope>NUCLEOTIDE SEQUENCE [LARGE SCALE GENOMIC DNA]</scope>
    <source>
        <strain evidence="4">KCTC 23984</strain>
    </source>
</reference>
<sequence>MKHLLPLLLLLFTATLPMLAHAQNAKGELAGKISDETSKEPLSYATVSVYNAQDTTLITFRMSDDNGIFKIPGLPLESRLRAIITMMGYGVYRHEFTLTAAQPILNLGEVKMAASSTLLSEVLIVAETPPILVRNDTVEFNAASFKTLPTALVEDLLKKLPGVSVDNSGNIMVNGKAVSKILVDGKEFFGSDPKIASRNLPANVIEKVQVMNDPEALRRDPDMPEMDIPQVINLKFKKGVKKGLFGKLYGGAGTDDRYEGGGILNMFRDTMQVSVLGYSNNLNRPGFGFEDISRIGGFDRSGFNSVMIRSDGGFALNGISFGGTEEGIQQSSGGGANFNTVFNNGITLNLQYFLGGIDADLRQITNSSQLVDEDTITSRRVRNQFSKSTSHRIGGKLDWKIDTLTDLSVTPVVTIADISSNQIAFTNTYGNFPELINESNNTQFYNNNTLTLGNDLTLSRNFRKKGRNLTYYGTYEYSTILQDQVNNAENIFFRPEPAITLLDQLRDNDTYSTKINNSASYNEPISKNVSAVFRLNSEYFDDKNALQTYDADPETDEYTLLVPGLSNELKRTGWRNYLTTGIKWKIKELTVQPAVRFTSLDITNTFQKNPTIKQDFFYVFPTLNVNWKSFYLSYNVNLREPNATDLQPVIDNTNPLFINYGNPELKPSVSNSIYLNYRKYDTKRSLNYSVYMNGEISNDAVTRQRTIDAFGVQTSRPVNTDGNWRINSSARFLKDFKYDNNRQYSIGGSIWASYTRTLVLFNDIQSFSQTWSLNPTLDAKMNLDDKVEFNQSFTLRHQQSTYEDNTFRSLKFNTKTSRSEIVIRLPKKLVWEATFDYWYNSNMAPGLQNNYSRLNGSVTYLFMKDDRAQLKLSVFDVLDQNLNAYRNIRENIIEDTQTVVLNRYGMLTFTYNIRNFGGKVGGRSSMFRF</sequence>
<evidence type="ECO:0000259" key="2">
    <source>
        <dbReference type="Pfam" id="PF14905"/>
    </source>
</evidence>
<dbReference type="Pfam" id="PF14905">
    <property type="entry name" value="OMP_b-brl_3"/>
    <property type="match status" value="1"/>
</dbReference>
<comment type="caution">
    <text evidence="3">The sequence shown here is derived from an EMBL/GenBank/DDBJ whole genome shotgun (WGS) entry which is preliminary data.</text>
</comment>
<dbReference type="Proteomes" id="UP001597641">
    <property type="component" value="Unassembled WGS sequence"/>
</dbReference>
<dbReference type="RefSeq" id="WP_377487654.1">
    <property type="nucleotide sequence ID" value="NZ_JBHUOX010000015.1"/>
</dbReference>